<dbReference type="GO" id="GO:0051117">
    <property type="term" value="F:ATPase binding"/>
    <property type="evidence" value="ECO:0007669"/>
    <property type="project" value="TreeGrafter"/>
</dbReference>
<dbReference type="AlphaFoldDB" id="A0A415T2Q3"/>
<dbReference type="SUPFAM" id="SSF52096">
    <property type="entry name" value="ClpP/crotonase"/>
    <property type="match status" value="1"/>
</dbReference>
<feature type="coiled-coil region" evidence="7">
    <location>
        <begin position="280"/>
        <end position="314"/>
    </location>
</feature>
<dbReference type="Pfam" id="PF00574">
    <property type="entry name" value="CLP_protease"/>
    <property type="match status" value="1"/>
</dbReference>
<evidence type="ECO:0000256" key="8">
    <source>
        <dbReference type="SAM" id="MobiDB-lite"/>
    </source>
</evidence>
<sequence length="374" mass="40421">MAKLFINKDIVADTEKMENWYLTGVDGMSFSDVQDFLGWIAPDDNHIDIELHSCGGDVAEGYAIYDALRATGKEISATVVGRCASMATVILLAAPIERRKMYPHAKILIHSPYCPGVEGSLDISALESLKAGLEAERERMISIYVERCGVDRAVIEEQMAKETWFGGEVAKQLGFVSEVIMPKSAKVVSNNKFMGKKENEVTVSKSLLDRMLAKLGYAKIEDVPAVALELTTAGGDTLTVEREEGEPQVGDAASPDGEHVMPDGKTIVVTDGVITEIREAESGNDDTAALEARIAELEQQVSDLTANAKTEDDVRILDAVAKAGGIEKLTKAAASKYTPAGRTTTIGKKTETKKVSKIGQKLEKIKEERKGGNK</sequence>
<keyword evidence="5" id="KW-0720">Serine protease</keyword>
<dbReference type="PRINTS" id="PR00127">
    <property type="entry name" value="CLPPROTEASEP"/>
</dbReference>
<dbReference type="RefSeq" id="WP_118494527.1">
    <property type="nucleotide sequence ID" value="NZ_QRQK01000020.1"/>
</dbReference>
<dbReference type="EMBL" id="QRQK01000020">
    <property type="protein sequence ID" value="RHM95686.1"/>
    <property type="molecule type" value="Genomic_DNA"/>
</dbReference>
<feature type="region of interest" description="Disordered" evidence="8">
    <location>
        <begin position="237"/>
        <end position="263"/>
    </location>
</feature>
<proteinExistence type="inferred from homology"/>
<dbReference type="PANTHER" id="PTHR10381:SF70">
    <property type="entry name" value="ATP-DEPENDENT CLP PROTEASE PROTEOLYTIC SUBUNIT"/>
    <property type="match status" value="1"/>
</dbReference>
<dbReference type="InterPro" id="IPR001907">
    <property type="entry name" value="ClpP"/>
</dbReference>
<evidence type="ECO:0000313" key="10">
    <source>
        <dbReference type="Proteomes" id="UP000285109"/>
    </source>
</evidence>
<comment type="caution">
    <text evidence="9">The sequence shown here is derived from an EMBL/GenBank/DDBJ whole genome shotgun (WGS) entry which is preliminary data.</text>
</comment>
<organism evidence="9 10">
    <name type="scientific">Phocaeicola plebeius</name>
    <dbReference type="NCBI Taxonomy" id="310297"/>
    <lineage>
        <taxon>Bacteria</taxon>
        <taxon>Pseudomonadati</taxon>
        <taxon>Bacteroidota</taxon>
        <taxon>Bacteroidia</taxon>
        <taxon>Bacteroidales</taxon>
        <taxon>Bacteroidaceae</taxon>
        <taxon>Phocaeicola</taxon>
    </lineage>
</organism>
<evidence type="ECO:0000256" key="5">
    <source>
        <dbReference type="ARBA" id="ARBA00022825"/>
    </source>
</evidence>
<accession>A0A415T2Q3</accession>
<dbReference type="GO" id="GO:0009368">
    <property type="term" value="C:endopeptidase Clp complex"/>
    <property type="evidence" value="ECO:0007669"/>
    <property type="project" value="TreeGrafter"/>
</dbReference>
<evidence type="ECO:0000256" key="2">
    <source>
        <dbReference type="ARBA" id="ARBA00022490"/>
    </source>
</evidence>
<evidence type="ECO:0000256" key="7">
    <source>
        <dbReference type="SAM" id="Coils"/>
    </source>
</evidence>
<dbReference type="GO" id="GO:0006515">
    <property type="term" value="P:protein quality control for misfolded or incompletely synthesized proteins"/>
    <property type="evidence" value="ECO:0007669"/>
    <property type="project" value="TreeGrafter"/>
</dbReference>
<dbReference type="InterPro" id="IPR029045">
    <property type="entry name" value="ClpP/crotonase-like_dom_sf"/>
</dbReference>
<keyword evidence="7" id="KW-0175">Coiled coil</keyword>
<dbReference type="CDD" id="cd07016">
    <property type="entry name" value="S14_ClpP_1"/>
    <property type="match status" value="1"/>
</dbReference>
<dbReference type="GO" id="GO:0004176">
    <property type="term" value="F:ATP-dependent peptidase activity"/>
    <property type="evidence" value="ECO:0007669"/>
    <property type="project" value="InterPro"/>
</dbReference>
<dbReference type="PANTHER" id="PTHR10381">
    <property type="entry name" value="ATP-DEPENDENT CLP PROTEASE PROTEOLYTIC SUBUNIT"/>
    <property type="match status" value="1"/>
</dbReference>
<dbReference type="Proteomes" id="UP000285109">
    <property type="component" value="Unassembled WGS sequence"/>
</dbReference>
<dbReference type="GO" id="GO:0004252">
    <property type="term" value="F:serine-type endopeptidase activity"/>
    <property type="evidence" value="ECO:0007669"/>
    <property type="project" value="InterPro"/>
</dbReference>
<dbReference type="Gene3D" id="3.90.226.10">
    <property type="entry name" value="2-enoyl-CoA Hydratase, Chain A, domain 1"/>
    <property type="match status" value="1"/>
</dbReference>
<dbReference type="InterPro" id="IPR023562">
    <property type="entry name" value="ClpP/TepA"/>
</dbReference>
<evidence type="ECO:0000313" key="9">
    <source>
        <dbReference type="EMBL" id="RHM95686.1"/>
    </source>
</evidence>
<keyword evidence="2" id="KW-0963">Cytoplasm</keyword>
<name>A0A415T2Q3_9BACT</name>
<gene>
    <name evidence="9" type="ORF">DWZ34_10685</name>
</gene>
<keyword evidence="3 9" id="KW-0645">Protease</keyword>
<evidence type="ECO:0000256" key="4">
    <source>
        <dbReference type="ARBA" id="ARBA00022801"/>
    </source>
</evidence>
<evidence type="ECO:0000256" key="6">
    <source>
        <dbReference type="RuleBase" id="RU003567"/>
    </source>
</evidence>
<keyword evidence="4" id="KW-0378">Hydrolase</keyword>
<evidence type="ECO:0000256" key="3">
    <source>
        <dbReference type="ARBA" id="ARBA00022670"/>
    </source>
</evidence>
<comment type="similarity">
    <text evidence="1 6">Belongs to the peptidase S14 family.</text>
</comment>
<evidence type="ECO:0000256" key="1">
    <source>
        <dbReference type="ARBA" id="ARBA00007039"/>
    </source>
</evidence>
<protein>
    <recommendedName>
        <fullName evidence="6">ATP-dependent Clp protease proteolytic subunit</fullName>
    </recommendedName>
</protein>
<reference evidence="9 10" key="1">
    <citation type="submission" date="2018-08" db="EMBL/GenBank/DDBJ databases">
        <title>A genome reference for cultivated species of the human gut microbiota.</title>
        <authorList>
            <person name="Zou Y."/>
            <person name="Xue W."/>
            <person name="Luo G."/>
        </authorList>
    </citation>
    <scope>NUCLEOTIDE SEQUENCE [LARGE SCALE GENOMIC DNA]</scope>
    <source>
        <strain evidence="9 10">AF31-28B-AC</strain>
    </source>
</reference>